<proteinExistence type="predicted"/>
<dbReference type="EC" id="3.5.1.41" evidence="4"/>
<dbReference type="Pfam" id="PF01522">
    <property type="entry name" value="Polysacc_deac_1"/>
    <property type="match status" value="2"/>
</dbReference>
<dbReference type="GO" id="GO:0005975">
    <property type="term" value="P:carbohydrate metabolic process"/>
    <property type="evidence" value="ECO:0007669"/>
    <property type="project" value="InterPro"/>
</dbReference>
<dbReference type="PANTHER" id="PTHR34216:SF3">
    <property type="entry name" value="POLY-BETA-1,6-N-ACETYL-D-GLUCOSAMINE N-DEACETYLASE"/>
    <property type="match status" value="1"/>
</dbReference>
<evidence type="ECO:0000256" key="2">
    <source>
        <dbReference type="ARBA" id="ARBA00022729"/>
    </source>
</evidence>
<dbReference type="InterPro" id="IPR051398">
    <property type="entry name" value="Polysacch_Deacetylase"/>
</dbReference>
<dbReference type="EMBL" id="FO203512">
    <property type="protein sequence ID" value="CCK76159.1"/>
    <property type="molecule type" value="Genomic_DNA"/>
</dbReference>
<dbReference type="STRING" id="698738.OLEAN_C19830"/>
<protein>
    <submittedName>
        <fullName evidence="4">Chitin deacetylase</fullName>
        <ecNumber evidence="4">3.5.1.41</ecNumber>
    </submittedName>
</protein>
<dbReference type="AlphaFoldDB" id="R4YTW9"/>
<accession>R4YTW9</accession>
<gene>
    <name evidence="4" type="primary">cda1</name>
    <name evidence="4" type="ORF">OLEAN_C19830</name>
</gene>
<dbReference type="CDD" id="cd10918">
    <property type="entry name" value="CE4_NodB_like_5s_6s"/>
    <property type="match status" value="1"/>
</dbReference>
<dbReference type="GO" id="GO:0004099">
    <property type="term" value="F:chitin deacetylase activity"/>
    <property type="evidence" value="ECO:0007669"/>
    <property type="project" value="UniProtKB-EC"/>
</dbReference>
<keyword evidence="2" id="KW-0732">Signal</keyword>
<feature type="domain" description="NodB homology" evidence="3">
    <location>
        <begin position="92"/>
        <end position="345"/>
    </location>
</feature>
<dbReference type="HOGENOM" id="CLU_030024_3_3_6"/>
<evidence type="ECO:0000313" key="5">
    <source>
        <dbReference type="Proteomes" id="UP000032749"/>
    </source>
</evidence>
<dbReference type="PANTHER" id="PTHR34216">
    <property type="match status" value="1"/>
</dbReference>
<comment type="subcellular location">
    <subcellularLocation>
        <location evidence="1">Secreted</location>
    </subcellularLocation>
</comment>
<dbReference type="InterPro" id="IPR002509">
    <property type="entry name" value="NODB_dom"/>
</dbReference>
<dbReference type="OrthoDB" id="9814639at2"/>
<organism evidence="4 5">
    <name type="scientific">Oleispira antarctica RB-8</name>
    <dbReference type="NCBI Taxonomy" id="698738"/>
    <lineage>
        <taxon>Bacteria</taxon>
        <taxon>Pseudomonadati</taxon>
        <taxon>Pseudomonadota</taxon>
        <taxon>Gammaproteobacteria</taxon>
        <taxon>Oceanospirillales</taxon>
        <taxon>Oceanospirillaceae</taxon>
        <taxon>Oleispira</taxon>
    </lineage>
</organism>
<dbReference type="SUPFAM" id="SSF88713">
    <property type="entry name" value="Glycoside hydrolase/deacetylase"/>
    <property type="match status" value="1"/>
</dbReference>
<evidence type="ECO:0000259" key="3">
    <source>
        <dbReference type="PROSITE" id="PS51677"/>
    </source>
</evidence>
<keyword evidence="5" id="KW-1185">Reference proteome</keyword>
<dbReference type="PROSITE" id="PS51677">
    <property type="entry name" value="NODB"/>
    <property type="match status" value="1"/>
</dbReference>
<reference evidence="4 5" key="1">
    <citation type="journal article" date="2013" name="Nat. Commun.">
        <title>Genome sequence and functional genomic analysis of the oil-degrading bacterium Oleispira antarctica.</title>
        <authorList>
            <person name="Kube M."/>
            <person name="Chernikova T.N."/>
            <person name="Al-Ramahi Y."/>
            <person name="Beloqui A."/>
            <person name="Lopez-Cortez N."/>
            <person name="Guazzaroni M.E."/>
            <person name="Heipieper H.J."/>
            <person name="Klages S."/>
            <person name="Kotsyurbenko O.R."/>
            <person name="Langer I."/>
            <person name="Nechitaylo T.Y."/>
            <person name="Lunsdorf H."/>
            <person name="Fernandez M."/>
            <person name="Juarez S."/>
            <person name="Ciordia S."/>
            <person name="Singer A."/>
            <person name="Kagan O."/>
            <person name="Egorova O."/>
            <person name="Petit P.A."/>
            <person name="Stogios P."/>
            <person name="Kim Y."/>
            <person name="Tchigvintsev A."/>
            <person name="Flick R."/>
            <person name="Denaro R."/>
            <person name="Genovese M."/>
            <person name="Albar J.P."/>
            <person name="Reva O.N."/>
            <person name="Martinez-Gomariz M."/>
            <person name="Tran H."/>
            <person name="Ferrer M."/>
            <person name="Savchenko A."/>
            <person name="Yakunin A.F."/>
            <person name="Yakimov M.M."/>
            <person name="Golyshina O.V."/>
            <person name="Reinhardt R."/>
            <person name="Golyshin P.N."/>
        </authorList>
    </citation>
    <scope>NUCLEOTIDE SEQUENCE [LARGE SCALE GENOMIC DNA]</scope>
</reference>
<evidence type="ECO:0000256" key="1">
    <source>
        <dbReference type="ARBA" id="ARBA00004613"/>
    </source>
</evidence>
<sequence>MRNRIKQMIAVLISACGILEVSRWLRVRCFNKPSVTILCFHRIVPEGGLISPQCISSDLFEKQMRFFSSKFDFITLDDVASYLSGDIAFQRDVMAFTFDDGYEDNYINAAPILERFDAKAAFYIASEPILDGKNYWIDELSILLEALHGSAAIVDLTELDDVAFKISQFISAPEDQKKQQAKNIFYAANALNEGQKNKLLIELRKTCEVIGRTPNKTPTLMSVSQIKALMSRGHIIGAHTHTHPRLSNLTVDEVESEIFQGVERLSEHFGEIKHFAYPFGKMADIPTDKSALFNVLDRCGFKISVTTEDNVLAQSDHKYLVPRKVMSAQSVSQIDLKMELMAWQR</sequence>
<evidence type="ECO:0000313" key="4">
    <source>
        <dbReference type="EMBL" id="CCK76159.1"/>
    </source>
</evidence>
<dbReference type="GO" id="GO:0005576">
    <property type="term" value="C:extracellular region"/>
    <property type="evidence" value="ECO:0007669"/>
    <property type="project" value="UniProtKB-SubCell"/>
</dbReference>
<keyword evidence="4" id="KW-0378">Hydrolase</keyword>
<dbReference type="Gene3D" id="3.20.20.370">
    <property type="entry name" value="Glycoside hydrolase/deacetylase"/>
    <property type="match status" value="1"/>
</dbReference>
<name>R4YTW9_OLEAN</name>
<dbReference type="InterPro" id="IPR011330">
    <property type="entry name" value="Glyco_hydro/deAcase_b/a-brl"/>
</dbReference>
<dbReference type="Proteomes" id="UP000032749">
    <property type="component" value="Chromosome"/>
</dbReference>
<dbReference type="KEGG" id="oai:OLEAN_C19830"/>